<dbReference type="InterPro" id="IPR000719">
    <property type="entry name" value="Prot_kinase_dom"/>
</dbReference>
<dbReference type="OrthoDB" id="5979581at2759"/>
<feature type="region of interest" description="Disordered" evidence="1">
    <location>
        <begin position="528"/>
        <end position="553"/>
    </location>
</feature>
<reference evidence="3 4" key="2">
    <citation type="journal article" date="2019" name="G3 (Bethesda)">
        <title>Hybrid Assembly of the Genome of the Entomopathogenic Nematode Steinernema carpocapsae Identifies the X-Chromosome.</title>
        <authorList>
            <person name="Serra L."/>
            <person name="Macchietto M."/>
            <person name="Macias-Munoz A."/>
            <person name="McGill C.J."/>
            <person name="Rodriguez I.M."/>
            <person name="Rodriguez B."/>
            <person name="Murad R."/>
            <person name="Mortazavi A."/>
        </authorList>
    </citation>
    <scope>NUCLEOTIDE SEQUENCE [LARGE SCALE GENOMIC DNA]</scope>
    <source>
        <strain evidence="3 4">ALL</strain>
    </source>
</reference>
<dbReference type="PANTHER" id="PTHR11909">
    <property type="entry name" value="CASEIN KINASE-RELATED"/>
    <property type="match status" value="1"/>
</dbReference>
<organism evidence="3 4">
    <name type="scientific">Steinernema carpocapsae</name>
    <name type="common">Entomopathogenic nematode</name>
    <dbReference type="NCBI Taxonomy" id="34508"/>
    <lineage>
        <taxon>Eukaryota</taxon>
        <taxon>Metazoa</taxon>
        <taxon>Ecdysozoa</taxon>
        <taxon>Nematoda</taxon>
        <taxon>Chromadorea</taxon>
        <taxon>Rhabditida</taxon>
        <taxon>Tylenchina</taxon>
        <taxon>Panagrolaimomorpha</taxon>
        <taxon>Strongyloidoidea</taxon>
        <taxon>Steinernematidae</taxon>
        <taxon>Steinernema</taxon>
    </lineage>
</organism>
<feature type="compositionally biased region" description="Polar residues" evidence="1">
    <location>
        <begin position="28"/>
        <end position="38"/>
    </location>
</feature>
<dbReference type="SUPFAM" id="SSF56112">
    <property type="entry name" value="Protein kinase-like (PK-like)"/>
    <property type="match status" value="1"/>
</dbReference>
<protein>
    <recommendedName>
        <fullName evidence="2">Protein kinase domain-containing protein</fullName>
    </recommendedName>
</protein>
<dbReference type="GO" id="GO:0005524">
    <property type="term" value="F:ATP binding"/>
    <property type="evidence" value="ECO:0007669"/>
    <property type="project" value="InterPro"/>
</dbReference>
<evidence type="ECO:0000313" key="3">
    <source>
        <dbReference type="EMBL" id="TKR77227.1"/>
    </source>
</evidence>
<proteinExistence type="predicted"/>
<accession>A0A4U5N424</accession>
<dbReference type="Proteomes" id="UP000298663">
    <property type="component" value="Unassembled WGS sequence"/>
</dbReference>
<name>A0A4U5N424_STECR</name>
<dbReference type="AlphaFoldDB" id="A0A4U5N424"/>
<evidence type="ECO:0000259" key="2">
    <source>
        <dbReference type="PROSITE" id="PS50011"/>
    </source>
</evidence>
<dbReference type="EMBL" id="AZBU02000005">
    <property type="protein sequence ID" value="TKR77227.1"/>
    <property type="molecule type" value="Genomic_DNA"/>
</dbReference>
<feature type="compositionally biased region" description="Basic and acidic residues" evidence="1">
    <location>
        <begin position="88"/>
        <end position="113"/>
    </location>
</feature>
<dbReference type="STRING" id="34508.A0A4U5N424"/>
<dbReference type="InterPro" id="IPR050235">
    <property type="entry name" value="CK1_Ser-Thr_kinase"/>
</dbReference>
<feature type="region of interest" description="Disordered" evidence="1">
    <location>
        <begin position="1"/>
        <end position="113"/>
    </location>
</feature>
<feature type="compositionally biased region" description="Basic and acidic residues" evidence="1">
    <location>
        <begin position="64"/>
        <end position="78"/>
    </location>
</feature>
<feature type="domain" description="Protein kinase" evidence="2">
    <location>
        <begin position="221"/>
        <end position="510"/>
    </location>
</feature>
<evidence type="ECO:0000313" key="4">
    <source>
        <dbReference type="Proteomes" id="UP000298663"/>
    </source>
</evidence>
<dbReference type="GO" id="GO:0004672">
    <property type="term" value="F:protein kinase activity"/>
    <property type="evidence" value="ECO:0007669"/>
    <property type="project" value="InterPro"/>
</dbReference>
<dbReference type="InterPro" id="IPR011009">
    <property type="entry name" value="Kinase-like_dom_sf"/>
</dbReference>
<comment type="caution">
    <text evidence="3">The sequence shown here is derived from an EMBL/GenBank/DDBJ whole genome shotgun (WGS) entry which is preliminary data.</text>
</comment>
<reference evidence="3 4" key="1">
    <citation type="journal article" date="2015" name="Genome Biol.">
        <title>Comparative genomics of Steinernema reveals deeply conserved gene regulatory networks.</title>
        <authorList>
            <person name="Dillman A.R."/>
            <person name="Macchietto M."/>
            <person name="Porter C.F."/>
            <person name="Rogers A."/>
            <person name="Williams B."/>
            <person name="Antoshechkin I."/>
            <person name="Lee M.M."/>
            <person name="Goodwin Z."/>
            <person name="Lu X."/>
            <person name="Lewis E.E."/>
            <person name="Goodrich-Blair H."/>
            <person name="Stock S.P."/>
            <person name="Adams B.J."/>
            <person name="Sternberg P.W."/>
            <person name="Mortazavi A."/>
        </authorList>
    </citation>
    <scope>NUCLEOTIDE SEQUENCE [LARGE SCALE GENOMIC DNA]</scope>
    <source>
        <strain evidence="3 4">ALL</strain>
    </source>
</reference>
<gene>
    <name evidence="3" type="ORF">L596_018239</name>
</gene>
<keyword evidence="4" id="KW-1185">Reference proteome</keyword>
<dbReference type="Gene3D" id="1.10.510.10">
    <property type="entry name" value="Transferase(Phosphotransferase) domain 1"/>
    <property type="match status" value="1"/>
</dbReference>
<sequence length="553" mass="63718">MSNRPRIVRSSEVSPKKTSILCKKKPNKNSATENTQFGSVAVSFKDDGSSDDFDMPPTLSEKGTQGKEPKRKETTRKKQTEKKKRGKSLVEHQERGQTALEKKRQSRRATDRTIKANPWGRVYNVDKDESYSDLDFSTTASALTDRVTSVIIESPKPPPASQHEGAHAHVSQNKLKTFMGEKWQKIKKGDSKEQTHFLEAEFDYGDWLPVGTTIRTAVAKYEVRDKLIGDNDHTLYKVRKLAEKQYTGEKKRYFALKCDKRGYTNHLKAELRFLRMIHTMPGIDHKKFVQFIDHGCDENFAFIVQQLMGPNLERLRSEILRNDFTPATALRLAEATLSCVEEIHRAGYLHRAIALSAFNIGLGKSFIHVALLSCGFVRRFRQNNRTLKPLREKGEFVGHLLYASLAAHEEKDLSRKDDLESWFYMTCYMFASMSLTWRTDSDRGLVAEKKRSWRKDRGRFENLMMFLKCVSGDIAVFKTQLPQEFRFIMTYIDALTHQDDPNYTYIHSKLRDAMKRLKIAPNQQYDWEKFGEPPIGETPNPNWTPGSPSKPKV</sequence>
<dbReference type="PROSITE" id="PS50011">
    <property type="entry name" value="PROTEIN_KINASE_DOM"/>
    <property type="match status" value="1"/>
</dbReference>
<evidence type="ECO:0000256" key="1">
    <source>
        <dbReference type="SAM" id="MobiDB-lite"/>
    </source>
</evidence>